<dbReference type="InterPro" id="IPR058192">
    <property type="entry name" value="WHD_ROQ1-like"/>
</dbReference>
<dbReference type="GO" id="GO:0006952">
    <property type="term" value="P:defense response"/>
    <property type="evidence" value="ECO:0007669"/>
    <property type="project" value="InterPro"/>
</dbReference>
<dbReference type="Pfam" id="PF07725">
    <property type="entry name" value="LRR_3"/>
    <property type="match status" value="1"/>
</dbReference>
<dbReference type="GO" id="GO:0007165">
    <property type="term" value="P:signal transduction"/>
    <property type="evidence" value="ECO:0007669"/>
    <property type="project" value="InterPro"/>
</dbReference>
<feature type="region of interest" description="Disordered" evidence="5">
    <location>
        <begin position="1078"/>
        <end position="1099"/>
    </location>
</feature>
<evidence type="ECO:0000313" key="8">
    <source>
        <dbReference type="Proteomes" id="UP000237000"/>
    </source>
</evidence>
<dbReference type="InParanoid" id="A0A2P5FMU8"/>
<accession>A0A2P5FMU8</accession>
<evidence type="ECO:0000256" key="4">
    <source>
        <dbReference type="ARBA" id="ARBA00023027"/>
    </source>
</evidence>
<dbReference type="SMART" id="SM00255">
    <property type="entry name" value="TIR"/>
    <property type="match status" value="1"/>
</dbReference>
<dbReference type="EMBL" id="JXTC01000020">
    <property type="protein sequence ID" value="PON99128.1"/>
    <property type="molecule type" value="Genomic_DNA"/>
</dbReference>
<dbReference type="Gene3D" id="3.80.10.10">
    <property type="entry name" value="Ribonuclease Inhibitor"/>
    <property type="match status" value="2"/>
</dbReference>
<dbReference type="SUPFAM" id="SSF52200">
    <property type="entry name" value="Toll/Interleukin receptor TIR domain"/>
    <property type="match status" value="1"/>
</dbReference>
<evidence type="ECO:0000256" key="1">
    <source>
        <dbReference type="ARBA" id="ARBA00022614"/>
    </source>
</evidence>
<dbReference type="Proteomes" id="UP000237000">
    <property type="component" value="Unassembled WGS sequence"/>
</dbReference>
<dbReference type="InterPro" id="IPR035897">
    <property type="entry name" value="Toll_tir_struct_dom_sf"/>
</dbReference>
<comment type="caution">
    <text evidence="7">The sequence shown here is derived from an EMBL/GenBank/DDBJ whole genome shotgun (WGS) entry which is preliminary data.</text>
</comment>
<evidence type="ECO:0000256" key="5">
    <source>
        <dbReference type="SAM" id="MobiDB-lite"/>
    </source>
</evidence>
<dbReference type="InterPro" id="IPR032675">
    <property type="entry name" value="LRR_dom_sf"/>
</dbReference>
<dbReference type="FunCoup" id="A0A2P5FMU8">
    <property type="interactions" value="108"/>
</dbReference>
<dbReference type="PRINTS" id="PR00364">
    <property type="entry name" value="DISEASERSIST"/>
</dbReference>
<dbReference type="PROSITE" id="PS51450">
    <property type="entry name" value="LRR"/>
    <property type="match status" value="1"/>
</dbReference>
<evidence type="ECO:0000313" key="7">
    <source>
        <dbReference type="EMBL" id="PON99128.1"/>
    </source>
</evidence>
<dbReference type="Gene3D" id="3.40.50.300">
    <property type="entry name" value="P-loop containing nucleotide triphosphate hydrolases"/>
    <property type="match status" value="1"/>
</dbReference>
<dbReference type="AlphaFoldDB" id="A0A2P5FMU8"/>
<keyword evidence="4" id="KW-0520">NAD</keyword>
<dbReference type="InterPro" id="IPR042197">
    <property type="entry name" value="Apaf_helical"/>
</dbReference>
<dbReference type="GO" id="GO:0043531">
    <property type="term" value="F:ADP binding"/>
    <property type="evidence" value="ECO:0007669"/>
    <property type="project" value="InterPro"/>
</dbReference>
<protein>
    <submittedName>
        <fullName evidence="7">TIR-NBS-LRR-like protein</fullName>
    </submittedName>
</protein>
<dbReference type="SUPFAM" id="SSF52058">
    <property type="entry name" value="L domain-like"/>
    <property type="match status" value="1"/>
</dbReference>
<dbReference type="InterPro" id="IPR058546">
    <property type="entry name" value="RPS4B/Roq1-like_LRR"/>
</dbReference>
<dbReference type="Pfam" id="PF23282">
    <property type="entry name" value="WHD_ROQ1"/>
    <property type="match status" value="1"/>
</dbReference>
<dbReference type="InterPro" id="IPR000157">
    <property type="entry name" value="TIR_dom"/>
</dbReference>
<dbReference type="PROSITE" id="PS50104">
    <property type="entry name" value="TIR"/>
    <property type="match status" value="1"/>
</dbReference>
<dbReference type="PANTHER" id="PTHR11017">
    <property type="entry name" value="LEUCINE-RICH REPEAT-CONTAINING PROTEIN"/>
    <property type="match status" value="1"/>
</dbReference>
<sequence length="1099" mass="125329">MAAIDVSSSVLFAMKKYDVFLSFRGADTRNNFVSHLHQALCQKKIETYIDDRLERGDEISPALRNAIEDSKIAVIILSKNYASSTWCLNELVHILDCKKENGLFVIPVFYRINPSHVRKQEGKFVTAFAELGKRFKEGEVQAWRAALTQVANISGRHSLANRLESKLVEAIITDILKILNRTLFSNDFKGLVGISQRIEKIESLLSTSSSNVHTVGVWGMGGIGKTTLVHVVYRKLFSQFEGHYFLLNTREELEKCGGLICLQNKILAGLSGEENLNLASSPFVKERLRRKKVLLVLDDVTSSCLQLECIARKNDWFGLGSRIIVATRDLQVLENIGVDEKYEVKELSYHDAFELFCVNAFKGNFAMTTKLLKLSEQVVTYCKGIPLALVVLGSHLHHRREEAWECAITKFAEVPHDRIQNVLRISYDELNNFEKDIFLDLACFFKGGKRKLLEIILDGCHFYAKIGLDVLLDKSLITLRDDRIQMHDLLQQMGQEIVRQESVKEPGKRSRLWITKDIQHVLETNTGTALVEGIFLNMSKIRELHLHPTTFSKMHNLRLLKFYDSDFVEQNQVCLPDDLCSLPNSLRYLYWHGYPCKSLPPNFTARNLIELSMPHSRLEKLWDGTLKLGNLKKIDLSYSSLTQIPDLSEALKLETVRLNFCENLLQLHPYFQNLKELTALFLGGCSSLEKFPELPSSIRILDLSDTPIKDIPSCIDRLSSLEVFELSYCKKLKSLPTAICKLKSLANLNLSFSRLENFPDILEPMESLSVLELNGTQIRELPASIDNLVVLCDLFLESCQNLEYLPDNISSLKFLEEVSLVDCSKLKSLPKFQLASPFVNARGCMSLETPSKDDLDSQYKGQSFVFTDYLNHRDMIFDPPLGIKRWSNFLDQTGFGSSYRTFCQGNEIPMFFDDEAMGSSITVELVAHWLPRSEVRRDFFYCLRFSLCVVASFENYYSPYVRGTLSFCCQSQFKSKDEKSHKFKCFLRGLGEEDDDQIRTLKSNHLLFMWYDFGLYVDSTEDIFTEASFDFYPVDGSKYNVDFCKVIKCGVRVTNAVSLQGLNDDFISREIIGSVGLDSGADDDDDDDDPKSYPKRIKV</sequence>
<feature type="compositionally biased region" description="Acidic residues" evidence="5">
    <location>
        <begin position="1080"/>
        <end position="1089"/>
    </location>
</feature>
<dbReference type="InterPro" id="IPR002182">
    <property type="entry name" value="NB-ARC"/>
</dbReference>
<dbReference type="InterPro" id="IPR027417">
    <property type="entry name" value="P-loop_NTPase"/>
</dbReference>
<dbReference type="Pfam" id="PF00931">
    <property type="entry name" value="NB-ARC"/>
    <property type="match status" value="1"/>
</dbReference>
<keyword evidence="3" id="KW-0611">Plant defense</keyword>
<dbReference type="Gene3D" id="1.10.8.430">
    <property type="entry name" value="Helical domain of apoptotic protease-activating factors"/>
    <property type="match status" value="1"/>
</dbReference>
<keyword evidence="1" id="KW-0433">Leucine-rich repeat</keyword>
<name>A0A2P5FMU8_TREOI</name>
<dbReference type="PANTHER" id="PTHR11017:SF479">
    <property type="entry name" value="DISEASE RESISTANCE PROTEIN (TIR-NBS-LRR CLASS) FAMILY"/>
    <property type="match status" value="1"/>
</dbReference>
<organism evidence="7 8">
    <name type="scientific">Trema orientale</name>
    <name type="common">Charcoal tree</name>
    <name type="synonym">Celtis orientalis</name>
    <dbReference type="NCBI Taxonomy" id="63057"/>
    <lineage>
        <taxon>Eukaryota</taxon>
        <taxon>Viridiplantae</taxon>
        <taxon>Streptophyta</taxon>
        <taxon>Embryophyta</taxon>
        <taxon>Tracheophyta</taxon>
        <taxon>Spermatophyta</taxon>
        <taxon>Magnoliopsida</taxon>
        <taxon>eudicotyledons</taxon>
        <taxon>Gunneridae</taxon>
        <taxon>Pentapetalae</taxon>
        <taxon>rosids</taxon>
        <taxon>fabids</taxon>
        <taxon>Rosales</taxon>
        <taxon>Cannabaceae</taxon>
        <taxon>Trema</taxon>
    </lineage>
</organism>
<dbReference type="InterPro" id="IPR044974">
    <property type="entry name" value="Disease_R_plants"/>
</dbReference>
<proteinExistence type="predicted"/>
<feature type="domain" description="TIR" evidence="6">
    <location>
        <begin position="15"/>
        <end position="179"/>
    </location>
</feature>
<evidence type="ECO:0000256" key="3">
    <source>
        <dbReference type="ARBA" id="ARBA00022821"/>
    </source>
</evidence>
<evidence type="ECO:0000259" key="6">
    <source>
        <dbReference type="PROSITE" id="PS50104"/>
    </source>
</evidence>
<dbReference type="InterPro" id="IPR011713">
    <property type="entry name" value="Leu-rich_rpt_3"/>
</dbReference>
<dbReference type="InterPro" id="IPR001611">
    <property type="entry name" value="Leu-rich_rpt"/>
</dbReference>
<keyword evidence="2" id="KW-0677">Repeat</keyword>
<reference evidence="8" key="1">
    <citation type="submission" date="2016-06" db="EMBL/GenBank/DDBJ databases">
        <title>Parallel loss of symbiosis genes in relatives of nitrogen-fixing non-legume Parasponia.</title>
        <authorList>
            <person name="Van Velzen R."/>
            <person name="Holmer R."/>
            <person name="Bu F."/>
            <person name="Rutten L."/>
            <person name="Van Zeijl A."/>
            <person name="Liu W."/>
            <person name="Santuari L."/>
            <person name="Cao Q."/>
            <person name="Sharma T."/>
            <person name="Shen D."/>
            <person name="Roswanjaya Y."/>
            <person name="Wardhani T."/>
            <person name="Kalhor M.S."/>
            <person name="Jansen J."/>
            <person name="Van den Hoogen J."/>
            <person name="Gungor B."/>
            <person name="Hartog M."/>
            <person name="Hontelez J."/>
            <person name="Verver J."/>
            <person name="Yang W.-C."/>
            <person name="Schijlen E."/>
            <person name="Repin R."/>
            <person name="Schilthuizen M."/>
            <person name="Schranz E."/>
            <person name="Heidstra R."/>
            <person name="Miyata K."/>
            <person name="Fedorova E."/>
            <person name="Kohlen W."/>
            <person name="Bisseling T."/>
            <person name="Smit S."/>
            <person name="Geurts R."/>
        </authorList>
    </citation>
    <scope>NUCLEOTIDE SEQUENCE [LARGE SCALE GENOMIC DNA]</scope>
    <source>
        <strain evidence="8">cv. RG33-2</strain>
    </source>
</reference>
<evidence type="ECO:0000256" key="2">
    <source>
        <dbReference type="ARBA" id="ARBA00022737"/>
    </source>
</evidence>
<dbReference type="Gene3D" id="3.40.50.10140">
    <property type="entry name" value="Toll/interleukin-1 receptor homology (TIR) domain"/>
    <property type="match status" value="1"/>
</dbReference>
<dbReference type="FunFam" id="3.40.50.10140:FF:000007">
    <property type="entry name" value="Disease resistance protein (TIR-NBS-LRR class)"/>
    <property type="match status" value="1"/>
</dbReference>
<dbReference type="SUPFAM" id="SSF52540">
    <property type="entry name" value="P-loop containing nucleoside triphosphate hydrolases"/>
    <property type="match status" value="1"/>
</dbReference>
<gene>
    <name evidence="7" type="primary">TorTNL39</name>
    <name evidence="7" type="ORF">TorRG33x02_049880</name>
</gene>
<dbReference type="Pfam" id="PF23286">
    <property type="entry name" value="LRR_13"/>
    <property type="match status" value="1"/>
</dbReference>
<dbReference type="Pfam" id="PF01582">
    <property type="entry name" value="TIR"/>
    <property type="match status" value="1"/>
</dbReference>
<keyword evidence="8" id="KW-1185">Reference proteome</keyword>
<dbReference type="OrthoDB" id="1188997at2759"/>